<gene>
    <name evidence="4" type="ORF">GCM10025866_30270</name>
</gene>
<dbReference type="Proteomes" id="UP001321498">
    <property type="component" value="Chromosome"/>
</dbReference>
<dbReference type="PANTHER" id="PTHR43877">
    <property type="entry name" value="AMINOALKYLPHOSPHONATE N-ACETYLTRANSFERASE-RELATED-RELATED"/>
    <property type="match status" value="1"/>
</dbReference>
<dbReference type="InterPro" id="IPR050832">
    <property type="entry name" value="Bact_Acetyltransf"/>
</dbReference>
<dbReference type="PROSITE" id="PS51186">
    <property type="entry name" value="GNAT"/>
    <property type="match status" value="1"/>
</dbReference>
<dbReference type="Gene3D" id="3.40.630.30">
    <property type="match status" value="1"/>
</dbReference>
<evidence type="ECO:0000313" key="4">
    <source>
        <dbReference type="EMBL" id="BDZ47118.1"/>
    </source>
</evidence>
<dbReference type="InterPro" id="IPR000182">
    <property type="entry name" value="GNAT_dom"/>
</dbReference>
<dbReference type="Pfam" id="PF00583">
    <property type="entry name" value="Acetyltransf_1"/>
    <property type="match status" value="1"/>
</dbReference>
<reference evidence="5" key="1">
    <citation type="journal article" date="2019" name="Int. J. Syst. Evol. Microbiol.">
        <title>The Global Catalogue of Microorganisms (GCM) 10K type strain sequencing project: providing services to taxonomists for standard genome sequencing and annotation.</title>
        <authorList>
            <consortium name="The Broad Institute Genomics Platform"/>
            <consortium name="The Broad Institute Genome Sequencing Center for Infectious Disease"/>
            <person name="Wu L."/>
            <person name="Ma J."/>
        </authorList>
    </citation>
    <scope>NUCLEOTIDE SEQUENCE [LARGE SCALE GENOMIC DNA]</scope>
    <source>
        <strain evidence="5">NBRC 108725</strain>
    </source>
</reference>
<dbReference type="EMBL" id="AP027731">
    <property type="protein sequence ID" value="BDZ47118.1"/>
    <property type="molecule type" value="Genomic_DNA"/>
</dbReference>
<dbReference type="InterPro" id="IPR016181">
    <property type="entry name" value="Acyl_CoA_acyltransferase"/>
</dbReference>
<dbReference type="SUPFAM" id="SSF55729">
    <property type="entry name" value="Acyl-CoA N-acyltransferases (Nat)"/>
    <property type="match status" value="1"/>
</dbReference>
<sequence>MDDAWQDRLVPEVRVRAATPADAGEVGILVELAYAPYVGRIGRRPAPMDQDYRAVLLVGTGWVAELDGRIAGVAIAVPRPTSLLLDNLAVDPEVQGTGIGERLLAEVERHALALGLHRIDLYTNEAMTENLAYYERRGYRETARAEEDGFRRVYLSRMLPAAP</sequence>
<keyword evidence="2" id="KW-0012">Acyltransferase</keyword>
<protein>
    <submittedName>
        <fullName evidence="4">N-acetyltransferase</fullName>
    </submittedName>
</protein>
<keyword evidence="1" id="KW-0808">Transferase</keyword>
<name>A0ABN6XSG4_9MICO</name>
<dbReference type="CDD" id="cd04301">
    <property type="entry name" value="NAT_SF"/>
    <property type="match status" value="1"/>
</dbReference>
<feature type="domain" description="N-acetyltransferase" evidence="3">
    <location>
        <begin position="13"/>
        <end position="160"/>
    </location>
</feature>
<evidence type="ECO:0000313" key="5">
    <source>
        <dbReference type="Proteomes" id="UP001321498"/>
    </source>
</evidence>
<organism evidence="4 5">
    <name type="scientific">Naasia aerilata</name>
    <dbReference type="NCBI Taxonomy" id="1162966"/>
    <lineage>
        <taxon>Bacteria</taxon>
        <taxon>Bacillati</taxon>
        <taxon>Actinomycetota</taxon>
        <taxon>Actinomycetes</taxon>
        <taxon>Micrococcales</taxon>
        <taxon>Microbacteriaceae</taxon>
        <taxon>Naasia</taxon>
    </lineage>
</organism>
<proteinExistence type="predicted"/>
<keyword evidence="5" id="KW-1185">Reference proteome</keyword>
<accession>A0ABN6XSG4</accession>
<evidence type="ECO:0000256" key="1">
    <source>
        <dbReference type="ARBA" id="ARBA00022679"/>
    </source>
</evidence>
<evidence type="ECO:0000256" key="2">
    <source>
        <dbReference type="ARBA" id="ARBA00023315"/>
    </source>
</evidence>
<evidence type="ECO:0000259" key="3">
    <source>
        <dbReference type="PROSITE" id="PS51186"/>
    </source>
</evidence>